<gene>
    <name evidence="8" type="ORF">SDRG_06090</name>
</gene>
<sequence>MTKDAVCYMCWSSTSPSELIAPCACTSYVHRDCLERWRATSSTADAPTHCPTCRMRYVLDGPPALLLWVLGHGRLYIAVAVLLVLGLQALLLWQLDVYAGHPLAADASGAKATLVYVGASAGLLLVLCGAILVRAAQSHLIWERHPDQSLLDALLQHVILLVLVVGGVGCFLIYLVGSGQVDILAPLKARVLAHCDQRIRNLRPLRYN</sequence>
<evidence type="ECO:0000313" key="8">
    <source>
        <dbReference type="EMBL" id="EQC36653.1"/>
    </source>
</evidence>
<evidence type="ECO:0000256" key="1">
    <source>
        <dbReference type="ARBA" id="ARBA00022723"/>
    </source>
</evidence>
<feature type="transmembrane region" description="Helical" evidence="5">
    <location>
        <begin position="113"/>
        <end position="133"/>
    </location>
</feature>
<dbReference type="Pfam" id="PF12906">
    <property type="entry name" value="RINGv"/>
    <property type="match status" value="1"/>
</dbReference>
<reference evidence="8 9" key="1">
    <citation type="submission" date="2012-04" db="EMBL/GenBank/DDBJ databases">
        <title>The Genome Sequence of Saprolegnia declina VS20.</title>
        <authorList>
            <consortium name="The Broad Institute Genome Sequencing Platform"/>
            <person name="Russ C."/>
            <person name="Nusbaum C."/>
            <person name="Tyler B."/>
            <person name="van West P."/>
            <person name="Dieguez-Uribeondo J."/>
            <person name="de Bruijn I."/>
            <person name="Tripathy S."/>
            <person name="Jiang R."/>
            <person name="Young S.K."/>
            <person name="Zeng Q."/>
            <person name="Gargeya S."/>
            <person name="Fitzgerald M."/>
            <person name="Haas B."/>
            <person name="Abouelleil A."/>
            <person name="Alvarado L."/>
            <person name="Arachchi H.M."/>
            <person name="Berlin A."/>
            <person name="Chapman S.B."/>
            <person name="Goldberg J."/>
            <person name="Griggs A."/>
            <person name="Gujja S."/>
            <person name="Hansen M."/>
            <person name="Howarth C."/>
            <person name="Imamovic A."/>
            <person name="Larimer J."/>
            <person name="McCowen C."/>
            <person name="Montmayeur A."/>
            <person name="Murphy C."/>
            <person name="Neiman D."/>
            <person name="Pearson M."/>
            <person name="Priest M."/>
            <person name="Roberts A."/>
            <person name="Saif S."/>
            <person name="Shea T."/>
            <person name="Sisk P."/>
            <person name="Sykes S."/>
            <person name="Wortman J."/>
            <person name="Nusbaum C."/>
            <person name="Birren B."/>
        </authorList>
    </citation>
    <scope>NUCLEOTIDE SEQUENCE [LARGE SCALE GENOMIC DNA]</scope>
    <source>
        <strain evidence="8 9">VS20</strain>
    </source>
</reference>
<evidence type="ECO:0000256" key="5">
    <source>
        <dbReference type="SAM" id="Phobius"/>
    </source>
</evidence>
<proteinExistence type="predicted"/>
<name>T0RVZ4_SAPDV</name>
<dbReference type="InterPro" id="IPR013083">
    <property type="entry name" value="Znf_RING/FYVE/PHD"/>
</dbReference>
<dbReference type="OrthoDB" id="76500at2759"/>
<dbReference type="SUPFAM" id="SSF57850">
    <property type="entry name" value="RING/U-box"/>
    <property type="match status" value="1"/>
</dbReference>
<keyword evidence="5" id="KW-0812">Transmembrane</keyword>
<dbReference type="InParanoid" id="T0RVZ4"/>
<dbReference type="AlphaFoldDB" id="T0RVZ4"/>
<feature type="transmembrane region" description="Helical" evidence="5">
    <location>
        <begin position="75"/>
        <end position="93"/>
    </location>
</feature>
<dbReference type="RefSeq" id="XP_008610074.1">
    <property type="nucleotide sequence ID" value="XM_008611852.1"/>
</dbReference>
<dbReference type="GO" id="GO:0008270">
    <property type="term" value="F:zinc ion binding"/>
    <property type="evidence" value="ECO:0007669"/>
    <property type="project" value="UniProtKB-KW"/>
</dbReference>
<protein>
    <submittedName>
        <fullName evidence="8">Uncharacterized protein</fullName>
    </submittedName>
</protein>
<evidence type="ECO:0000256" key="2">
    <source>
        <dbReference type="ARBA" id="ARBA00022771"/>
    </source>
</evidence>
<dbReference type="PANTHER" id="PTHR46347:SF1">
    <property type="entry name" value="RING_FYVE_PHD ZINC FINGER SUPERFAMILY PROTEIN"/>
    <property type="match status" value="1"/>
</dbReference>
<keyword evidence="9" id="KW-1185">Reference proteome</keyword>
<keyword evidence="1" id="KW-0479">Metal-binding</keyword>
<evidence type="ECO:0000259" key="7">
    <source>
        <dbReference type="PROSITE" id="PS51292"/>
    </source>
</evidence>
<evidence type="ECO:0000256" key="3">
    <source>
        <dbReference type="ARBA" id="ARBA00022833"/>
    </source>
</evidence>
<accession>T0RVZ4</accession>
<evidence type="ECO:0000259" key="6">
    <source>
        <dbReference type="PROSITE" id="PS50089"/>
    </source>
</evidence>
<organism evidence="8 9">
    <name type="scientific">Saprolegnia diclina (strain VS20)</name>
    <dbReference type="NCBI Taxonomy" id="1156394"/>
    <lineage>
        <taxon>Eukaryota</taxon>
        <taxon>Sar</taxon>
        <taxon>Stramenopiles</taxon>
        <taxon>Oomycota</taxon>
        <taxon>Saprolegniomycetes</taxon>
        <taxon>Saprolegniales</taxon>
        <taxon>Saprolegniaceae</taxon>
        <taxon>Saprolegnia</taxon>
    </lineage>
</organism>
<keyword evidence="5" id="KW-0472">Membrane</keyword>
<dbReference type="PANTHER" id="PTHR46347">
    <property type="entry name" value="RING/FYVE/PHD ZINC FINGER SUPERFAMILY PROTEIN"/>
    <property type="match status" value="1"/>
</dbReference>
<dbReference type="Gene3D" id="3.30.40.10">
    <property type="entry name" value="Zinc/RING finger domain, C3HC4 (zinc finger)"/>
    <property type="match status" value="1"/>
</dbReference>
<feature type="domain" description="RING-CH-type" evidence="7">
    <location>
        <begin position="1"/>
        <end position="60"/>
    </location>
</feature>
<feature type="transmembrane region" description="Helical" evidence="5">
    <location>
        <begin position="154"/>
        <end position="177"/>
    </location>
</feature>
<dbReference type="GeneID" id="19946817"/>
<dbReference type="EMBL" id="JH767147">
    <property type="protein sequence ID" value="EQC36653.1"/>
    <property type="molecule type" value="Genomic_DNA"/>
</dbReference>
<feature type="domain" description="RING-type" evidence="6">
    <location>
        <begin position="7"/>
        <end position="54"/>
    </location>
</feature>
<evidence type="ECO:0000256" key="4">
    <source>
        <dbReference type="PROSITE-ProRule" id="PRU00175"/>
    </source>
</evidence>
<keyword evidence="3" id="KW-0862">Zinc</keyword>
<evidence type="ECO:0000313" key="9">
    <source>
        <dbReference type="Proteomes" id="UP000030762"/>
    </source>
</evidence>
<keyword evidence="5" id="KW-1133">Transmembrane helix</keyword>
<dbReference type="STRING" id="1156394.T0RVZ4"/>
<dbReference type="InterPro" id="IPR001841">
    <property type="entry name" value="Znf_RING"/>
</dbReference>
<dbReference type="InterPro" id="IPR011016">
    <property type="entry name" value="Znf_RING-CH"/>
</dbReference>
<dbReference type="PROSITE" id="PS51292">
    <property type="entry name" value="ZF_RING_CH"/>
    <property type="match status" value="1"/>
</dbReference>
<keyword evidence="2 4" id="KW-0863">Zinc-finger</keyword>
<dbReference type="Proteomes" id="UP000030762">
    <property type="component" value="Unassembled WGS sequence"/>
</dbReference>
<dbReference type="SMART" id="SM00744">
    <property type="entry name" value="RINGv"/>
    <property type="match status" value="1"/>
</dbReference>
<dbReference type="VEuPathDB" id="FungiDB:SDRG_06090"/>
<dbReference type="PROSITE" id="PS50089">
    <property type="entry name" value="ZF_RING_2"/>
    <property type="match status" value="1"/>
</dbReference>
<dbReference type="OMA" id="IAPCACT"/>